<sequence>MLKLELNFDKKDIEVEINGKIYGFDLNNEKLEQMASLKEIADNLDSNNETEVIEALEDGLELIYGEGTIDSIYGNKETTRATLLDILFLTIKAIENYGGKFGINMKNSEDEKKADDNVIKLNRQQRRAQRRANNRKK</sequence>
<reference evidence="2 3" key="1">
    <citation type="submission" date="2012-01" db="EMBL/GenBank/DDBJ databases">
        <title>The Genome Sequence of Helcococcus kunzii ATCC 51366.</title>
        <authorList>
            <consortium name="The Broad Institute Genome Sequencing Platform"/>
            <person name="Earl A."/>
            <person name="Ward D."/>
            <person name="Feldgarden M."/>
            <person name="Gevers D."/>
            <person name="Huys G."/>
            <person name="Young S.K."/>
            <person name="Zeng Q."/>
            <person name="Gargeya S."/>
            <person name="Fitzgerald M."/>
            <person name="Haas B."/>
            <person name="Abouelleil A."/>
            <person name="Alvarado L."/>
            <person name="Arachchi H.M."/>
            <person name="Berlin A."/>
            <person name="Chapman S.B."/>
            <person name="Gearin G."/>
            <person name="Goldberg J."/>
            <person name="Griggs A."/>
            <person name="Gujja S."/>
            <person name="Hansen M."/>
            <person name="Heiman D."/>
            <person name="Howarth C."/>
            <person name="Larimer J."/>
            <person name="Lui A."/>
            <person name="MacDonald P.J.P."/>
            <person name="McCowen C."/>
            <person name="Montmayeur A."/>
            <person name="Murphy C."/>
            <person name="Neiman D."/>
            <person name="Pearson M."/>
            <person name="Priest M."/>
            <person name="Roberts A."/>
            <person name="Saif S."/>
            <person name="Shea T."/>
            <person name="Sisk P."/>
            <person name="Stolte C."/>
            <person name="Sykes S."/>
            <person name="Wortman J."/>
            <person name="Nusbaum C."/>
            <person name="Birren B."/>
        </authorList>
    </citation>
    <scope>NUCLEOTIDE SEQUENCE [LARGE SCALE GENOMIC DNA]</scope>
    <source>
        <strain evidence="2 3">ATCC 51366</strain>
    </source>
</reference>
<keyword evidence="3" id="KW-1185">Reference proteome</keyword>
<feature type="compositionally biased region" description="Basic residues" evidence="1">
    <location>
        <begin position="123"/>
        <end position="137"/>
    </location>
</feature>
<dbReference type="EMBL" id="AGEI01000023">
    <property type="protein sequence ID" value="EHR33439.1"/>
    <property type="molecule type" value="Genomic_DNA"/>
</dbReference>
<gene>
    <name evidence="2" type="ORF">HMPREF9709_01187</name>
</gene>
<evidence type="ECO:0000256" key="1">
    <source>
        <dbReference type="SAM" id="MobiDB-lite"/>
    </source>
</evidence>
<evidence type="ECO:0000313" key="2">
    <source>
        <dbReference type="EMBL" id="EHR33439.1"/>
    </source>
</evidence>
<dbReference type="AlphaFoldDB" id="H3NPC6"/>
<feature type="region of interest" description="Disordered" evidence="1">
    <location>
        <begin position="113"/>
        <end position="137"/>
    </location>
</feature>
<evidence type="ECO:0008006" key="4">
    <source>
        <dbReference type="Google" id="ProtNLM"/>
    </source>
</evidence>
<proteinExistence type="predicted"/>
<name>H3NPC6_9FIRM</name>
<accession>H3NPC6</accession>
<organism evidence="2 3">
    <name type="scientific">Helcococcus kunzii ATCC 51366</name>
    <dbReference type="NCBI Taxonomy" id="883114"/>
    <lineage>
        <taxon>Bacteria</taxon>
        <taxon>Bacillati</taxon>
        <taxon>Bacillota</taxon>
        <taxon>Tissierellia</taxon>
        <taxon>Tissierellales</taxon>
        <taxon>Peptoniphilaceae</taxon>
        <taxon>Helcococcus</taxon>
    </lineage>
</organism>
<dbReference type="Proteomes" id="UP000004191">
    <property type="component" value="Unassembled WGS sequence"/>
</dbReference>
<protein>
    <recommendedName>
        <fullName evidence="4">Phage protein</fullName>
    </recommendedName>
</protein>
<evidence type="ECO:0000313" key="3">
    <source>
        <dbReference type="Proteomes" id="UP000004191"/>
    </source>
</evidence>
<comment type="caution">
    <text evidence="2">The sequence shown here is derived from an EMBL/GenBank/DDBJ whole genome shotgun (WGS) entry which is preliminary data.</text>
</comment>
<dbReference type="STRING" id="883114.HMPREF9709_01187"/>
<dbReference type="GeneID" id="96999170"/>
<dbReference type="HOGENOM" id="CLU_1862417_0_0_9"/>
<dbReference type="RefSeq" id="WP_005398702.1">
    <property type="nucleotide sequence ID" value="NZ_JH601088.1"/>
</dbReference>